<dbReference type="eggNOG" id="ENOG5030HG7">
    <property type="taxonomic scope" value="Bacteria"/>
</dbReference>
<name>A0A1I4V0S5_9FLAO</name>
<protein>
    <submittedName>
        <fullName evidence="1">Uncharacterized protein</fullName>
    </submittedName>
</protein>
<sequence length="456" mass="53177">MKQLWVLFFLGSTFLAFGQIKLASHPLEFKKSKEYHQVISANDRQNDNVFVFATDKEKTTILKYSPFLFFKDSMVTKRPDIGYKLMAGYSFGTDENPTLYWVDQAFRNMIAVHYDLLEKKTSATYFQFPSQRETVLHVFNENNSFYVITKKKDADALVLHIFKDSKKTQFLLDFSGFEFVNRKKEVIRLSMILSVLPLEKIETRAYNPLFKATSKSKFYVRENDILFTFDHNINETQLFQLDFKSLKLVERSIPQFPLKRLNGLSNSYYHENKIYQVTANDEELHFGYKDFETDVLIKEFSATKNDTITFKNSPLYTQVVNQRPKAIKTTVKFLKQLSATDLGVSVYKTPKNLLLTIGGNQEVEQFSSGFTPNDGDFVTNSYFIPLNVYFESVLDKKGNHISSTPAPLAVDFISQFSYAHPEAVLQNTFRHKNYYIHAYYDSKLKEFVMMRFNDGW</sequence>
<proteinExistence type="predicted"/>
<keyword evidence="2" id="KW-1185">Reference proteome</keyword>
<reference evidence="2" key="1">
    <citation type="submission" date="2016-10" db="EMBL/GenBank/DDBJ databases">
        <authorList>
            <person name="Varghese N."/>
            <person name="Submissions S."/>
        </authorList>
    </citation>
    <scope>NUCLEOTIDE SEQUENCE [LARGE SCALE GENOMIC DNA]</scope>
    <source>
        <strain evidence="2">DSM 4002</strain>
    </source>
</reference>
<gene>
    <name evidence="1" type="ORF">SAMN05444143_10472</name>
</gene>
<dbReference type="EMBL" id="FOUT01000004">
    <property type="protein sequence ID" value="SFM94814.1"/>
    <property type="molecule type" value="Genomic_DNA"/>
</dbReference>
<evidence type="ECO:0000313" key="2">
    <source>
        <dbReference type="Proteomes" id="UP000182961"/>
    </source>
</evidence>
<dbReference type="STRING" id="29536.FLB_15720"/>
<dbReference type="Proteomes" id="UP000182961">
    <property type="component" value="Unassembled WGS sequence"/>
</dbReference>
<evidence type="ECO:0000313" key="1">
    <source>
        <dbReference type="EMBL" id="SFM94814.1"/>
    </source>
</evidence>
<dbReference type="RefSeq" id="WP_024979943.1">
    <property type="nucleotide sequence ID" value="NZ_CBCRUM010000003.1"/>
</dbReference>
<dbReference type="AlphaFoldDB" id="A0A1I4V0S5"/>
<organism evidence="1 2">
    <name type="scientific">Flavobacterium succinicans</name>
    <dbReference type="NCBI Taxonomy" id="29536"/>
    <lineage>
        <taxon>Bacteria</taxon>
        <taxon>Pseudomonadati</taxon>
        <taxon>Bacteroidota</taxon>
        <taxon>Flavobacteriia</taxon>
        <taxon>Flavobacteriales</taxon>
        <taxon>Flavobacteriaceae</taxon>
        <taxon>Flavobacterium</taxon>
    </lineage>
</organism>
<accession>A0A1I4V0S5</accession>